<evidence type="ECO:0000313" key="6">
    <source>
        <dbReference type="Proteomes" id="UP000199729"/>
    </source>
</evidence>
<proteinExistence type="predicted"/>
<keyword evidence="2 5" id="KW-0808">Transferase</keyword>
<dbReference type="GO" id="GO:0008168">
    <property type="term" value="F:methyltransferase activity"/>
    <property type="evidence" value="ECO:0007669"/>
    <property type="project" value="UniProtKB-KW"/>
</dbReference>
<dbReference type="SUPFAM" id="SSF53335">
    <property type="entry name" value="S-adenosyl-L-methionine-dependent methyltransferases"/>
    <property type="match status" value="1"/>
</dbReference>
<dbReference type="KEGG" id="vff:VITFI_CDS1212"/>
<dbReference type="PANTHER" id="PTHR43464">
    <property type="entry name" value="METHYLTRANSFERASE"/>
    <property type="match status" value="1"/>
</dbReference>
<evidence type="ECO:0000313" key="5">
    <source>
        <dbReference type="EMBL" id="ASM76990.1"/>
    </source>
</evidence>
<gene>
    <name evidence="5" type="ORF">VITFI_CDS1212</name>
</gene>
<evidence type="ECO:0000256" key="1">
    <source>
        <dbReference type="ARBA" id="ARBA00022603"/>
    </source>
</evidence>
<keyword evidence="6" id="KW-1185">Reference proteome</keyword>
<evidence type="ECO:0000259" key="4">
    <source>
        <dbReference type="Pfam" id="PF13649"/>
    </source>
</evidence>
<feature type="domain" description="Methyltransferase" evidence="4">
    <location>
        <begin position="38"/>
        <end position="132"/>
    </location>
</feature>
<reference evidence="5 6" key="1">
    <citation type="submission" date="2017-07" db="EMBL/GenBank/DDBJ databases">
        <title>Complete Genome Sequence of the cosmetic ferment Vitreoscilla filiformis (ATCC15551).</title>
        <authorList>
            <person name="Contreras S."/>
            <person name="Sagory-Zalkind P."/>
            <person name="Blanquart H."/>
            <person name="Iltis A."/>
            <person name="Morand S.C."/>
        </authorList>
    </citation>
    <scope>NUCLEOTIDE SEQUENCE [LARGE SCALE GENOMIC DNA]</scope>
    <source>
        <strain evidence="5 6">ATCC 15551</strain>
    </source>
</reference>
<dbReference type="GO" id="GO:0032259">
    <property type="term" value="P:methylation"/>
    <property type="evidence" value="ECO:0007669"/>
    <property type="project" value="UniProtKB-KW"/>
</dbReference>
<dbReference type="Pfam" id="PF13649">
    <property type="entry name" value="Methyltransf_25"/>
    <property type="match status" value="1"/>
</dbReference>
<evidence type="ECO:0000256" key="3">
    <source>
        <dbReference type="ARBA" id="ARBA00022691"/>
    </source>
</evidence>
<protein>
    <submittedName>
        <fullName evidence="5">Type 11 methyltransferase</fullName>
    </submittedName>
</protein>
<organism evidence="5 6">
    <name type="scientific">Vitreoscilla filiformis</name>
    <dbReference type="NCBI Taxonomy" id="63"/>
    <lineage>
        <taxon>Bacteria</taxon>
        <taxon>Pseudomonadati</taxon>
        <taxon>Pseudomonadota</taxon>
        <taxon>Betaproteobacteria</taxon>
        <taxon>Neisseriales</taxon>
        <taxon>Neisseriaceae</taxon>
        <taxon>Vitreoscilla</taxon>
    </lineage>
</organism>
<keyword evidence="3" id="KW-0949">S-adenosyl-L-methionine</keyword>
<dbReference type="AlphaFoldDB" id="A0A221KDR6"/>
<dbReference type="InterPro" id="IPR029063">
    <property type="entry name" value="SAM-dependent_MTases_sf"/>
</dbReference>
<keyword evidence="1 5" id="KW-0489">Methyltransferase</keyword>
<dbReference type="CDD" id="cd02440">
    <property type="entry name" value="AdoMet_MTases"/>
    <property type="match status" value="1"/>
</dbReference>
<dbReference type="EMBL" id="CP022423">
    <property type="protein sequence ID" value="ASM76990.1"/>
    <property type="molecule type" value="Genomic_DNA"/>
</dbReference>
<dbReference type="Gene3D" id="3.40.50.150">
    <property type="entry name" value="Vaccinia Virus protein VP39"/>
    <property type="match status" value="1"/>
</dbReference>
<evidence type="ECO:0000256" key="2">
    <source>
        <dbReference type="ARBA" id="ARBA00022679"/>
    </source>
</evidence>
<name>A0A221KDR6_VITFI</name>
<dbReference type="PANTHER" id="PTHR43464:SF19">
    <property type="entry name" value="UBIQUINONE BIOSYNTHESIS O-METHYLTRANSFERASE, MITOCHONDRIAL"/>
    <property type="match status" value="1"/>
</dbReference>
<sequence>MLALYRQRASRYDMELAPFEPIRRQAIDRLNLRPGQTVLDVGCGTGLSLPGLCQAVGPQGRVVGVEQCPEMLAQARERVAVDRSGTAVELVCASVQQAPLVGWADAAMFHFTHDIVCDPQALAQVLRHLRPGAHVVATGLQWAPAWAWATNAWVWSAALYSVSSLRGLEAPWRLLAAVLPGLRVEPVWQGAVYVAHGQVPDAP</sequence>
<dbReference type="InterPro" id="IPR041698">
    <property type="entry name" value="Methyltransf_25"/>
</dbReference>
<dbReference type="Proteomes" id="UP000199729">
    <property type="component" value="Chromosome"/>
</dbReference>
<accession>A0A221KDR6</accession>